<dbReference type="PANTHER" id="PTHR44942:SF4">
    <property type="entry name" value="METHYLTRANSFERASE TYPE 11 DOMAIN-CONTAINING PROTEIN"/>
    <property type="match status" value="1"/>
</dbReference>
<dbReference type="Proteomes" id="UP000297900">
    <property type="component" value="Unassembled WGS sequence"/>
</dbReference>
<evidence type="ECO:0000313" key="5">
    <source>
        <dbReference type="Proteomes" id="UP000297900"/>
    </source>
</evidence>
<dbReference type="RefSeq" id="WP_135154649.1">
    <property type="nucleotide sequence ID" value="NZ_SOMN01000068.1"/>
</dbReference>
<dbReference type="AlphaFoldDB" id="A0A4Y8LMQ3"/>
<organism evidence="4 5">
    <name type="scientific">Cohnella luojiensis</name>
    <dbReference type="NCBI Taxonomy" id="652876"/>
    <lineage>
        <taxon>Bacteria</taxon>
        <taxon>Bacillati</taxon>
        <taxon>Bacillota</taxon>
        <taxon>Bacilli</taxon>
        <taxon>Bacillales</taxon>
        <taxon>Paenibacillaceae</taxon>
        <taxon>Cohnella</taxon>
    </lineage>
</organism>
<keyword evidence="1 4" id="KW-0489">Methyltransferase</keyword>
<dbReference type="EMBL" id="SOMN01000068">
    <property type="protein sequence ID" value="TFE19376.1"/>
    <property type="molecule type" value="Genomic_DNA"/>
</dbReference>
<comment type="caution">
    <text evidence="4">The sequence shown here is derived from an EMBL/GenBank/DDBJ whole genome shotgun (WGS) entry which is preliminary data.</text>
</comment>
<dbReference type="PANTHER" id="PTHR44942">
    <property type="entry name" value="METHYLTRANSF_11 DOMAIN-CONTAINING PROTEIN"/>
    <property type="match status" value="1"/>
</dbReference>
<evidence type="ECO:0000259" key="3">
    <source>
        <dbReference type="Pfam" id="PF13649"/>
    </source>
</evidence>
<gene>
    <name evidence="4" type="ORF">E2980_23415</name>
</gene>
<dbReference type="CDD" id="cd02440">
    <property type="entry name" value="AdoMet_MTases"/>
    <property type="match status" value="1"/>
</dbReference>
<dbReference type="GO" id="GO:0008168">
    <property type="term" value="F:methyltransferase activity"/>
    <property type="evidence" value="ECO:0007669"/>
    <property type="project" value="UniProtKB-KW"/>
</dbReference>
<dbReference type="Gene3D" id="3.40.50.150">
    <property type="entry name" value="Vaccinia Virus protein VP39"/>
    <property type="match status" value="1"/>
</dbReference>
<protein>
    <submittedName>
        <fullName evidence="4">Class I SAM-dependent methyltransferase</fullName>
    </submittedName>
</protein>
<feature type="domain" description="Methyltransferase" evidence="3">
    <location>
        <begin position="41"/>
        <end position="132"/>
    </location>
</feature>
<accession>A0A4Y8LMQ3</accession>
<dbReference type="InterPro" id="IPR041698">
    <property type="entry name" value="Methyltransf_25"/>
</dbReference>
<dbReference type="InterPro" id="IPR051052">
    <property type="entry name" value="Diverse_substrate_MTase"/>
</dbReference>
<keyword evidence="5" id="KW-1185">Reference proteome</keyword>
<proteinExistence type="predicted"/>
<dbReference type="GO" id="GO:0032259">
    <property type="term" value="P:methylation"/>
    <property type="evidence" value="ECO:0007669"/>
    <property type="project" value="UniProtKB-KW"/>
</dbReference>
<evidence type="ECO:0000256" key="2">
    <source>
        <dbReference type="ARBA" id="ARBA00022679"/>
    </source>
</evidence>
<name>A0A4Y8LMQ3_9BACL</name>
<reference evidence="4 5" key="1">
    <citation type="submission" date="2019-03" db="EMBL/GenBank/DDBJ databases">
        <title>Cohnella endophytica sp. nov., a novel endophytic bacterium isolated from bark of Sonneratia apetala.</title>
        <authorList>
            <person name="Tuo L."/>
        </authorList>
    </citation>
    <scope>NUCLEOTIDE SEQUENCE [LARGE SCALE GENOMIC DNA]</scope>
    <source>
        <strain evidence="4 5">CCTCC AB 208254</strain>
    </source>
</reference>
<keyword evidence="2 4" id="KW-0808">Transferase</keyword>
<dbReference type="InterPro" id="IPR029063">
    <property type="entry name" value="SAM-dependent_MTases_sf"/>
</dbReference>
<sequence>MENKETFDEVALEYEKCRPTYPNEMFVDILNYSKIDKEDNILEIGCGTGQATSGLVNNGYCNITCIELGKNLAQMTSEKFHSYKSIQVINSSFEQWDGKDHCFQLAISGTAFHFIEPKFGYRKVWELLSKDGSIGFFWTIHVPSYDNLHSEIRTHYKDLAPQLDDSKLPTPEETIKERKKITEETGIFNNIIVKEYNWIQTYTSKDYISLLNTHSKHRQLSDDNRKELLDKIKNSIDSAGGLINKDQRVALFLGRNK</sequence>
<evidence type="ECO:0000313" key="4">
    <source>
        <dbReference type="EMBL" id="TFE19376.1"/>
    </source>
</evidence>
<evidence type="ECO:0000256" key="1">
    <source>
        <dbReference type="ARBA" id="ARBA00022603"/>
    </source>
</evidence>
<dbReference type="Pfam" id="PF13649">
    <property type="entry name" value="Methyltransf_25"/>
    <property type="match status" value="1"/>
</dbReference>
<dbReference type="SUPFAM" id="SSF53335">
    <property type="entry name" value="S-adenosyl-L-methionine-dependent methyltransferases"/>
    <property type="match status" value="1"/>
</dbReference>
<dbReference type="OrthoDB" id="9797252at2"/>